<proteinExistence type="predicted"/>
<organism evidence="1 2">
    <name type="scientific">Clostridium grantii DSM 8605</name>
    <dbReference type="NCBI Taxonomy" id="1121316"/>
    <lineage>
        <taxon>Bacteria</taxon>
        <taxon>Bacillati</taxon>
        <taxon>Bacillota</taxon>
        <taxon>Clostridia</taxon>
        <taxon>Eubacteriales</taxon>
        <taxon>Clostridiaceae</taxon>
        <taxon>Clostridium</taxon>
    </lineage>
</organism>
<accession>A0A1M5RBT8</accession>
<evidence type="ECO:0000313" key="1">
    <source>
        <dbReference type="EMBL" id="SHH23506.1"/>
    </source>
</evidence>
<protein>
    <submittedName>
        <fullName evidence="1">Uncharacterized protein</fullName>
    </submittedName>
</protein>
<keyword evidence="2" id="KW-1185">Reference proteome</keyword>
<dbReference type="AlphaFoldDB" id="A0A1M5RBT8"/>
<dbReference type="Proteomes" id="UP000184447">
    <property type="component" value="Unassembled WGS sequence"/>
</dbReference>
<dbReference type="OrthoDB" id="9977977at2"/>
<evidence type="ECO:0000313" key="2">
    <source>
        <dbReference type="Proteomes" id="UP000184447"/>
    </source>
</evidence>
<dbReference type="EMBL" id="FQXM01000003">
    <property type="protein sequence ID" value="SHH23506.1"/>
    <property type="molecule type" value="Genomic_DNA"/>
</dbReference>
<gene>
    <name evidence="1" type="ORF">SAMN02745207_00430</name>
</gene>
<dbReference type="RefSeq" id="WP_084133359.1">
    <property type="nucleotide sequence ID" value="NZ_FQXM01000003.1"/>
</dbReference>
<name>A0A1M5RBT8_9CLOT</name>
<sequence length="94" mass="10858">MNKKLSEREKLMAYVLNKEFRYPQNAIANLMSTKHDGGISQPSIANAIKEAGYLIQIKKLKDMYLDVKKELEQDGFIPSPNLLENRRNIISFDE</sequence>
<reference evidence="1 2" key="1">
    <citation type="submission" date="2016-11" db="EMBL/GenBank/DDBJ databases">
        <authorList>
            <person name="Jaros S."/>
            <person name="Januszkiewicz K."/>
            <person name="Wedrychowicz H."/>
        </authorList>
    </citation>
    <scope>NUCLEOTIDE SEQUENCE [LARGE SCALE GENOMIC DNA]</scope>
    <source>
        <strain evidence="1 2">DSM 8605</strain>
    </source>
</reference>